<name>X8ADR9_MYCXE</name>
<sequence>MVWNCWVIGGSGVVGARRMMRVRGSSCCDDAPAPAEALSSAGAVVSKPFCRRSVGRYPGYPELVLPNPAKRPS</sequence>
<dbReference type="PATRIC" id="fig|1299334.3.peg.6025"/>
<proteinExistence type="predicted"/>
<dbReference type="AlphaFoldDB" id="X8ADR9"/>
<organism evidence="1">
    <name type="scientific">Mycobacterium xenopi 4042</name>
    <dbReference type="NCBI Taxonomy" id="1299334"/>
    <lineage>
        <taxon>Bacteria</taxon>
        <taxon>Bacillati</taxon>
        <taxon>Actinomycetota</taxon>
        <taxon>Actinomycetes</taxon>
        <taxon>Mycobacteriales</taxon>
        <taxon>Mycobacteriaceae</taxon>
        <taxon>Mycobacterium</taxon>
    </lineage>
</organism>
<reference evidence="1" key="1">
    <citation type="submission" date="2014-01" db="EMBL/GenBank/DDBJ databases">
        <authorList>
            <person name="Brown-Elliot B."/>
            <person name="Wallace R."/>
            <person name="Lenaerts A."/>
            <person name="Ordway D."/>
            <person name="DeGroote M.A."/>
            <person name="Parker T."/>
            <person name="Sizemore C."/>
            <person name="Tallon L.J."/>
            <person name="Sadzewicz L.K."/>
            <person name="Sengamalay N."/>
            <person name="Fraser C.M."/>
            <person name="Hine E."/>
            <person name="Shefchek K.A."/>
            <person name="Das S.P."/>
            <person name="Tettelin H."/>
        </authorList>
    </citation>
    <scope>NUCLEOTIDE SEQUENCE [LARGE SCALE GENOMIC DNA]</scope>
    <source>
        <strain evidence="1">4042</strain>
    </source>
</reference>
<protein>
    <submittedName>
        <fullName evidence="1">Uncharacterized protein</fullName>
    </submittedName>
</protein>
<dbReference type="EMBL" id="JAOB01000060">
    <property type="protein sequence ID" value="EUA30087.1"/>
    <property type="molecule type" value="Genomic_DNA"/>
</dbReference>
<gene>
    <name evidence="1" type="ORF">I553_4343</name>
</gene>
<comment type="caution">
    <text evidence="1">The sequence shown here is derived from an EMBL/GenBank/DDBJ whole genome shotgun (WGS) entry which is preliminary data.</text>
</comment>
<evidence type="ECO:0000313" key="1">
    <source>
        <dbReference type="EMBL" id="EUA30087.1"/>
    </source>
</evidence>
<accession>X8ADR9</accession>